<feature type="compositionally biased region" description="Polar residues" evidence="1">
    <location>
        <begin position="196"/>
        <end position="206"/>
    </location>
</feature>
<dbReference type="GeneID" id="105445676"/>
<name>A0A7M7N9X3_STRPU</name>
<dbReference type="OMA" id="QEVKECM"/>
<organism evidence="2 3">
    <name type="scientific">Strongylocentrotus purpuratus</name>
    <name type="common">Purple sea urchin</name>
    <dbReference type="NCBI Taxonomy" id="7668"/>
    <lineage>
        <taxon>Eukaryota</taxon>
        <taxon>Metazoa</taxon>
        <taxon>Echinodermata</taxon>
        <taxon>Eleutherozoa</taxon>
        <taxon>Echinozoa</taxon>
        <taxon>Echinoidea</taxon>
        <taxon>Euechinoidea</taxon>
        <taxon>Echinacea</taxon>
        <taxon>Camarodonta</taxon>
        <taxon>Echinidea</taxon>
        <taxon>Strongylocentrotidae</taxon>
        <taxon>Strongylocentrotus</taxon>
    </lineage>
</organism>
<dbReference type="EnsemblMetazoa" id="XM_030977579">
    <property type="protein sequence ID" value="XP_030833439"/>
    <property type="gene ID" value="LOC105445676"/>
</dbReference>
<proteinExistence type="predicted"/>
<reference evidence="2" key="2">
    <citation type="submission" date="2021-01" db="UniProtKB">
        <authorList>
            <consortium name="EnsemblMetazoa"/>
        </authorList>
    </citation>
    <scope>IDENTIFICATION</scope>
</reference>
<accession>A0A7M7N9X3</accession>
<evidence type="ECO:0000256" key="1">
    <source>
        <dbReference type="SAM" id="MobiDB-lite"/>
    </source>
</evidence>
<protein>
    <submittedName>
        <fullName evidence="2">Uncharacterized protein</fullName>
    </submittedName>
</protein>
<feature type="region of interest" description="Disordered" evidence="1">
    <location>
        <begin position="196"/>
        <end position="237"/>
    </location>
</feature>
<dbReference type="AlphaFoldDB" id="A0A7M7N9X3"/>
<dbReference type="RefSeq" id="XP_030833439.1">
    <property type="nucleotide sequence ID" value="XM_030977579.1"/>
</dbReference>
<evidence type="ECO:0000313" key="3">
    <source>
        <dbReference type="Proteomes" id="UP000007110"/>
    </source>
</evidence>
<sequence length="721" mass="82590">MDLSSYEEDISPIPSCSRVEVQQRSRPDLIQPEPKRLKTINRFECILYREKWHAIKSTKAFFNDIKSVAKLMLFPTTKENTCLPLACGDELAFLVDTSKLEFDQDLTCDGTGKYKNSKRYTYELVVDNDQNIFLLKEGPKPGSQRYTLIRRYYPHRDTPGFFRIIYQLQKDGVLECPIALIRYEWRGQKTALTLTPQENCKQSNSPFIPPQKASNEELKEPSSQSTQGRPDDKFQNQETTVGNDAAASLQRDRQQIYSHCTAGKKQIDLNKLAEKKQFVRSIEISNDKIEGSHQRCVAYTDKQIEDMKRTCTAGSSISFTGPFDLGQMYVTVASYRHHNLMNKQNEENVIMPGPFLVHERRDTETYQYFGNQLSKHLGNEQVPFFKTDGDIAMYKGLASSPSFSNSKHLLCMKHHRRKVESKLHELGLHKNTAQILRSIFGEQVDEIRYQGLADCENDNEYEEALLHSCTKWNGLETAETGRDPEFATWFMQHQSQEVKECMLKPVRQQTGLGDPRRDECECMNSLIAKGLGGKKSWNELVDSLEDFVKSKYTELETSIRESGEKGSVNKHLETTPLQWAHMNSEERRVPLKSADISAPGQKVEALSISPEESGIEGLLPYELQAVWSKAEKIIDCSRSIVDFPSTSSQYICFDEKDFFKVSCQDDFFACDEQCRSFLLHDRLFCEHTLAVAEQKDKLADYLCRINAKKQSSSCNQTNDVS</sequence>
<keyword evidence="3" id="KW-1185">Reference proteome</keyword>
<dbReference type="Proteomes" id="UP000007110">
    <property type="component" value="Unassembled WGS sequence"/>
</dbReference>
<dbReference type="KEGG" id="spu:105445676"/>
<dbReference type="InParanoid" id="A0A7M7N9X3"/>
<evidence type="ECO:0000313" key="2">
    <source>
        <dbReference type="EnsemblMetazoa" id="XP_030833439"/>
    </source>
</evidence>
<reference evidence="3" key="1">
    <citation type="submission" date="2015-02" db="EMBL/GenBank/DDBJ databases">
        <title>Genome sequencing for Strongylocentrotus purpuratus.</title>
        <authorList>
            <person name="Murali S."/>
            <person name="Liu Y."/>
            <person name="Vee V."/>
            <person name="English A."/>
            <person name="Wang M."/>
            <person name="Skinner E."/>
            <person name="Han Y."/>
            <person name="Muzny D.M."/>
            <person name="Worley K.C."/>
            <person name="Gibbs R.A."/>
        </authorList>
    </citation>
    <scope>NUCLEOTIDE SEQUENCE</scope>
</reference>
<dbReference type="OrthoDB" id="5989494at2759"/>